<dbReference type="EMBL" id="FOMT01000001">
    <property type="protein sequence ID" value="SFD63684.1"/>
    <property type="molecule type" value="Genomic_DNA"/>
</dbReference>
<dbReference type="InterPro" id="IPR005084">
    <property type="entry name" value="CBM6"/>
</dbReference>
<dbReference type="SUPFAM" id="SSF49785">
    <property type="entry name" value="Galactose-binding domain-like"/>
    <property type="match status" value="2"/>
</dbReference>
<dbReference type="PROSITE" id="PS51175">
    <property type="entry name" value="CBM6"/>
    <property type="match status" value="1"/>
</dbReference>
<dbReference type="Gene3D" id="2.60.120.260">
    <property type="entry name" value="Galactose-binding domain-like"/>
    <property type="match status" value="2"/>
</dbReference>
<dbReference type="InterPro" id="IPR059226">
    <property type="entry name" value="Choice_anch_Q_dom"/>
</dbReference>
<dbReference type="GO" id="GO:0004553">
    <property type="term" value="F:hydrolase activity, hydrolyzing O-glycosyl compounds"/>
    <property type="evidence" value="ECO:0007669"/>
    <property type="project" value="InterPro"/>
</dbReference>
<feature type="domain" description="CBM6" evidence="2">
    <location>
        <begin position="143"/>
        <end position="273"/>
    </location>
</feature>
<dbReference type="InterPro" id="IPR006626">
    <property type="entry name" value="PbH1"/>
</dbReference>
<dbReference type="PANTHER" id="PTHR43308">
    <property type="entry name" value="OUTER MEMBRANE PROTEIN ALPHA-RELATED"/>
    <property type="match status" value="1"/>
</dbReference>
<sequence>MRKIGLWLLMFTLVISAVLTPGLSGKRAYAAEGFVYDAESASGDMENGSGLTWSNVQAAVPGNYMIHIHYSNAESEPRPFSLSVNGQKYAVFTGSPTGQEGSPDGDTLTAIVLLNQGPNIIKLSAESDSGPQIHSIEVIPFATIFEAENGGGAAHSGVTIAANSGTAPGFSGTGYVSIASGVNGYMLYNNVDVPQTGTYTMKVRYSLGNTARPYAVTVNGERIQDAKGVSTGSWANWQFEELKGIRLNAGANTLKIERIGTNATPVIDRFELVNEEIPDLGDQTFRNTNFETSDVDPVIAGTETGATLNSALISGSALKSSSASTVKMIDNEGSRAAEVTTPSFKPGVIGFPFHASWLAPVPMKSYTLESRFLLKDEQANYIFKLISASGMESPIFAFGMDNHIYARSNATETGAMAARGSWSKDTWYNIKLTVHLDTKSYDMFLNDTRMVNSEPLQNDTYLGGLKGFMMEVKDGARQETKMLVDDVQLSGSNQAGTAPNTNPDPGVIFDEQPYIGEPVQYFVSPGGSDTNNGLSTATAFKSITKAISVTNPGDTVNLMPGTYSPVNDANNFVSINRSGARDVKIGEAHYITYKAYDMNNKPKLLLPPGIKGVWDMVDVSANYIILDGLEIEGNNRNLTLAEGEANYESVTTGGSDWSTYAKTNTNGINLNGHHLIVRNSHVHHMAGGGVGGGGDYITIEHNDIHSNSWYSFYATSGISFMNDKDYDNNTTDYKIIIRNNVVHDNETKVKWEKTKGYSDGNGIIFDVDEAYKGKKLVINNIVYNNGGGGIHIYRSNNVHVINNTVYHNSRSPHLKYPNMDVQSGDNAIFLNNISIARDEEGEYANGSAGWNNLFANNIYGGLTRFLGKNDKVADPKFVSVTEENYDFHLQQDSPAIDTGTRTMAPNEDLEGKPRPYAGAGTHTRVDIGAYETEWNNASFLEDDAVQITEPTPEVPKAGTAAKGTPVIDGAIDEIWATTQGNQALYLSDPTKGYPLATVRLLWDEDQLYVLAEVEDDNLNATGGNLWEHDSMEFFVDENNAKTLTYQADDSHYRVNYQNLRSAGKNATADSFTSAAKVVEGGYIIEAALPLRTITPSVGTVIGFDFGASDDSNYDGIRDNATMWSNRRLNSNASTSLFGNVTLVAPSSVEPETGSGNGESNGGTNSQVQVPDSSEIELTPTLTSNKAAAELTEAMLQAMLTKVTADSEGQKKVTVHIKEAAGAQTYVQSIPSAFFKENPDANQLELRTALATILLSNEMLQGIDLEGASKVEISIGSADRSKLPSEVINKIGDKPVIDLVLFVDGKQAAWKNNQAPVIVSIPYKPTPDELQKPEHIAIWYIDGDGKVVKIPSGRYDARTGMVTFTINHFSTFAIGYQISSFSDLGQFGWAKEAIEVLVSKGIIKGTSDTTFGAGKRITRADFISLLIRTLGIEKEISSNFADVEATDYFYEEVGIAKELGITNGRGDNSFGPEQEISRQEMMVLTARALQAAGYSWPVAAEEKSLDSFADVNLVSEYAKSSMAALVQAGMVQGDRGHLNPKGYSSRAEAAVLIYRVYQLLK</sequence>
<dbReference type="NCBIfam" id="NF041518">
    <property type="entry name" value="choice_anch_Q"/>
    <property type="match status" value="1"/>
</dbReference>
<dbReference type="Gene3D" id="2.60.40.1190">
    <property type="match status" value="1"/>
</dbReference>
<name>A0A1I1TYZ5_9BACL</name>
<evidence type="ECO:0000313" key="5">
    <source>
        <dbReference type="Proteomes" id="UP000198855"/>
    </source>
</evidence>
<dbReference type="Gene3D" id="2.160.20.10">
    <property type="entry name" value="Single-stranded right-handed beta-helix, Pectin lyase-like"/>
    <property type="match status" value="1"/>
</dbReference>
<dbReference type="InterPro" id="IPR010502">
    <property type="entry name" value="Carb-bd_dom_fam9"/>
</dbReference>
<evidence type="ECO:0000313" key="4">
    <source>
        <dbReference type="EMBL" id="SFD63684.1"/>
    </source>
</evidence>
<dbReference type="InterPro" id="IPR008979">
    <property type="entry name" value="Galactose-bd-like_sf"/>
</dbReference>
<reference evidence="5" key="1">
    <citation type="submission" date="2016-10" db="EMBL/GenBank/DDBJ databases">
        <authorList>
            <person name="Varghese N."/>
            <person name="Submissions S."/>
        </authorList>
    </citation>
    <scope>NUCLEOTIDE SEQUENCE [LARGE SCALE GENOMIC DNA]</scope>
    <source>
        <strain evidence="5">CGMCC 1.10784</strain>
    </source>
</reference>
<protein>
    <submittedName>
        <fullName evidence="4">Parallel beta-helix repeat (Two copies)</fullName>
    </submittedName>
</protein>
<evidence type="ECO:0000256" key="1">
    <source>
        <dbReference type="SAM" id="MobiDB-lite"/>
    </source>
</evidence>
<dbReference type="SMART" id="SM00710">
    <property type="entry name" value="PbH1"/>
    <property type="match status" value="5"/>
</dbReference>
<dbReference type="PROSITE" id="PS51272">
    <property type="entry name" value="SLH"/>
    <property type="match status" value="3"/>
</dbReference>
<dbReference type="InterPro" id="IPR012334">
    <property type="entry name" value="Pectin_lyas_fold"/>
</dbReference>
<proteinExistence type="predicted"/>
<dbReference type="SUPFAM" id="SSF51126">
    <property type="entry name" value="Pectin lyase-like"/>
    <property type="match status" value="1"/>
</dbReference>
<feature type="region of interest" description="Disordered" evidence="1">
    <location>
        <begin position="1146"/>
        <end position="1172"/>
    </location>
</feature>
<evidence type="ECO:0000259" key="2">
    <source>
        <dbReference type="PROSITE" id="PS51175"/>
    </source>
</evidence>
<dbReference type="InterPro" id="IPR022441">
    <property type="entry name" value="Para_beta_helix_rpt-2"/>
</dbReference>
<accession>A0A1I1TYZ5</accession>
<organism evidence="4 5">
    <name type="scientific">Paenibacillus catalpae</name>
    <dbReference type="NCBI Taxonomy" id="1045775"/>
    <lineage>
        <taxon>Bacteria</taxon>
        <taxon>Bacillati</taxon>
        <taxon>Bacillota</taxon>
        <taxon>Bacilli</taxon>
        <taxon>Bacillales</taxon>
        <taxon>Paenibacillaceae</taxon>
        <taxon>Paenibacillus</taxon>
    </lineage>
</organism>
<dbReference type="InterPro" id="IPR011050">
    <property type="entry name" value="Pectin_lyase_fold/virulence"/>
</dbReference>
<feature type="domain" description="SLH" evidence="3">
    <location>
        <begin position="1504"/>
        <end position="1560"/>
    </location>
</feature>
<dbReference type="RefSeq" id="WP_245772869.1">
    <property type="nucleotide sequence ID" value="NZ_FOMT01000001.1"/>
</dbReference>
<keyword evidence="5" id="KW-1185">Reference proteome</keyword>
<dbReference type="GO" id="GO:0030246">
    <property type="term" value="F:carbohydrate binding"/>
    <property type="evidence" value="ECO:0007669"/>
    <property type="project" value="InterPro"/>
</dbReference>
<dbReference type="Pfam" id="PF00395">
    <property type="entry name" value="SLH"/>
    <property type="match status" value="3"/>
</dbReference>
<dbReference type="InterPro" id="IPR051465">
    <property type="entry name" value="Cell_Envelope_Struct_Comp"/>
</dbReference>
<dbReference type="InterPro" id="IPR001119">
    <property type="entry name" value="SLH_dom"/>
</dbReference>
<gene>
    <name evidence="4" type="ORF">SAMN05216378_0766</name>
</gene>
<dbReference type="GO" id="GO:0016052">
    <property type="term" value="P:carbohydrate catabolic process"/>
    <property type="evidence" value="ECO:0007669"/>
    <property type="project" value="InterPro"/>
</dbReference>
<dbReference type="Pfam" id="PF07602">
    <property type="entry name" value="DUF1565"/>
    <property type="match status" value="1"/>
</dbReference>
<dbReference type="Proteomes" id="UP000198855">
    <property type="component" value="Unassembled WGS sequence"/>
</dbReference>
<dbReference type="Pfam" id="PF06452">
    <property type="entry name" value="CBM9_1"/>
    <property type="match status" value="1"/>
</dbReference>
<feature type="domain" description="SLH" evidence="3">
    <location>
        <begin position="1376"/>
        <end position="1439"/>
    </location>
</feature>
<dbReference type="STRING" id="1045775.SAMN05216378_0766"/>
<feature type="domain" description="SLH" evidence="3">
    <location>
        <begin position="1440"/>
        <end position="1498"/>
    </location>
</feature>
<evidence type="ECO:0000259" key="3">
    <source>
        <dbReference type="PROSITE" id="PS51272"/>
    </source>
</evidence>
<dbReference type="SUPFAM" id="SSF49344">
    <property type="entry name" value="CBD9-like"/>
    <property type="match status" value="1"/>
</dbReference>
<dbReference type="InterPro" id="IPR011459">
    <property type="entry name" value="DUF1565"/>
</dbReference>
<dbReference type="Pfam" id="PF16990">
    <property type="entry name" value="CBM_35"/>
    <property type="match status" value="1"/>
</dbReference>
<dbReference type="NCBIfam" id="TIGR03804">
    <property type="entry name" value="para_beta_helix"/>
    <property type="match status" value="1"/>
</dbReference>